<accession>A0ABQ3RCN1</accession>
<reference evidence="3" key="1">
    <citation type="submission" date="2023-07" db="EMBL/GenBank/DDBJ databases">
        <title>Whole genome shotgun sequence of Streptomyces achromogenes subsp. rubradiris NBRC 14000.</title>
        <authorList>
            <person name="Komaki H."/>
            <person name="Tamura T."/>
        </authorList>
    </citation>
    <scope>NUCLEOTIDE SEQUENCE [LARGE SCALE GENOMIC DNA]</scope>
    <source>
        <strain evidence="3">NBRC 14000</strain>
    </source>
</reference>
<comment type="caution">
    <text evidence="2">The sequence shown here is derived from an EMBL/GenBank/DDBJ whole genome shotgun (WGS) entry which is preliminary data.</text>
</comment>
<dbReference type="RefSeq" id="WP_189989333.1">
    <property type="nucleotide sequence ID" value="NZ_BNCB01000001.1"/>
</dbReference>
<name>A0ABQ3RCN1_STRRR</name>
<proteinExistence type="predicted"/>
<sequence>MTPHGTTSTFYALRHDWFDDLAAHLSGILRRISPTIHAAVPHDLGSHELLAATVLARAAQADMERREIAFVAGDLVRLAGPQGVQAPERVSEVEELWTALRHPTSPLLHSWWREPLGEGLLAHWARMRAEAVGWPQVHSELRERWSLDSDGIWRRGLGPADGSDDGDWCGYFAYLDAHSGSREAAFARVILERTPGLAEEIDAYASECADELTYVPHLALIHRERALAEALTIVIEGNLEAGGEVLPADLVASSRSLRDAGRAYLRWLDDEFVPRLTPLEHAHLDLGTEEAARAEAYLRQYAEIWCAPGDPALPTPVFTEEDYAPLKPAERPRALVPEWMAMVGQVFSEAGQLGWTGVVGSQPWWLYVAEAGMESAAALRFKHDGQVRIGHRTLDDPNDMLVGFPKHDPDAQSLHMRFRYDEDDAHEMCELLVLSRAGRAQLGFLIQDASGAYRMLRMVSVPIPPALRTAMRDKAVRRLDAMTGGEPGALGALIAPEPDGTPPSPSPTDNAAAGAPADADSHDGWEFADGTLFPREDTLF</sequence>
<keyword evidence="3" id="KW-1185">Reference proteome</keyword>
<dbReference type="Proteomes" id="UP000646738">
    <property type="component" value="Unassembled WGS sequence"/>
</dbReference>
<gene>
    <name evidence="2" type="ORF">Srubr_34620</name>
</gene>
<evidence type="ECO:0000313" key="2">
    <source>
        <dbReference type="EMBL" id="GHI53616.1"/>
    </source>
</evidence>
<dbReference type="EMBL" id="BNEA01000015">
    <property type="protein sequence ID" value="GHI53616.1"/>
    <property type="molecule type" value="Genomic_DNA"/>
</dbReference>
<feature type="region of interest" description="Disordered" evidence="1">
    <location>
        <begin position="488"/>
        <end position="540"/>
    </location>
</feature>
<evidence type="ECO:0000313" key="3">
    <source>
        <dbReference type="Proteomes" id="UP000646738"/>
    </source>
</evidence>
<feature type="compositionally biased region" description="Low complexity" evidence="1">
    <location>
        <begin position="507"/>
        <end position="518"/>
    </location>
</feature>
<evidence type="ECO:0000256" key="1">
    <source>
        <dbReference type="SAM" id="MobiDB-lite"/>
    </source>
</evidence>
<organism evidence="2 3">
    <name type="scientific">Streptomyces rubradiris</name>
    <name type="common">Streptomyces achromogenes subsp. rubradiris</name>
    <dbReference type="NCBI Taxonomy" id="285531"/>
    <lineage>
        <taxon>Bacteria</taxon>
        <taxon>Bacillati</taxon>
        <taxon>Actinomycetota</taxon>
        <taxon>Actinomycetes</taxon>
        <taxon>Kitasatosporales</taxon>
        <taxon>Streptomycetaceae</taxon>
        <taxon>Streptomyces</taxon>
    </lineage>
</organism>
<protein>
    <submittedName>
        <fullName evidence="2">Uncharacterized protein</fullName>
    </submittedName>
</protein>